<dbReference type="FunFam" id="1.10.510.10:FF:000060">
    <property type="entry name" value="G-type lectin S-receptor-like serine/threonine-protein kinase"/>
    <property type="match status" value="1"/>
</dbReference>
<evidence type="ECO:0000256" key="9">
    <source>
        <dbReference type="ARBA" id="ARBA00023180"/>
    </source>
</evidence>
<evidence type="ECO:0000256" key="6">
    <source>
        <dbReference type="ARBA" id="ARBA00022777"/>
    </source>
</evidence>
<dbReference type="PROSITE" id="PS50011">
    <property type="entry name" value="PROTEIN_KINASE_DOM"/>
    <property type="match status" value="1"/>
</dbReference>
<dbReference type="Gene3D" id="3.30.200.20">
    <property type="entry name" value="Phosphorylase Kinase, domain 1"/>
    <property type="match status" value="1"/>
</dbReference>
<evidence type="ECO:0000256" key="8">
    <source>
        <dbReference type="ARBA" id="ARBA00023157"/>
    </source>
</evidence>
<sequence>MYLHMQTSLSLETGDREDPSQDILLFDMEMSITASSGEFSGSENSGKQRKDPAFPLFSFASVSTATENFSLENKLGEGGFGPVHKGKLLNGKEIAVKRLSKRSGQGLEELKNETMLIAKLQHRNLVRLLGSDIEGLLDWGTRVRIIEGIAQGLLYLHQYSRLRIIHRDLKASNILLDNEMNPKISDFGLARMFGDAKLQANTNRIVGTYGYMSPEYAMEGLFSIKSDVFSFGVLLLEIISGKKSTGFYHCSSLNLIGHAWELWKGDRVVELMDPKLKDQIPCRMQQRYVNVALLCVQEMAADRPTMSEVVAMLTNELTVLNSPKKPAFSNARNMTNSSNQPANFSVNNVTISLMEPR</sequence>
<dbReference type="AlphaFoldDB" id="A0A7J9B038"/>
<dbReference type="GO" id="GO:0004674">
    <property type="term" value="F:protein serine/threonine kinase activity"/>
    <property type="evidence" value="ECO:0007669"/>
    <property type="project" value="UniProtKB-KW"/>
</dbReference>
<dbReference type="PANTHER" id="PTHR27002:SF925">
    <property type="entry name" value="RECEPTOR-LIKE SERINE_THREONINE-PROTEIN KINASE"/>
    <property type="match status" value="1"/>
</dbReference>
<dbReference type="InterPro" id="IPR000719">
    <property type="entry name" value="Prot_kinase_dom"/>
</dbReference>
<dbReference type="Pfam" id="PF07714">
    <property type="entry name" value="PK_Tyr_Ser-Thr"/>
    <property type="match status" value="2"/>
</dbReference>
<comment type="catalytic activity">
    <reaction evidence="11">
        <text>L-seryl-[protein] + ATP = O-phospho-L-seryl-[protein] + ADP + H(+)</text>
        <dbReference type="Rhea" id="RHEA:17989"/>
        <dbReference type="Rhea" id="RHEA-COMP:9863"/>
        <dbReference type="Rhea" id="RHEA-COMP:11604"/>
        <dbReference type="ChEBI" id="CHEBI:15378"/>
        <dbReference type="ChEBI" id="CHEBI:29999"/>
        <dbReference type="ChEBI" id="CHEBI:30616"/>
        <dbReference type="ChEBI" id="CHEBI:83421"/>
        <dbReference type="ChEBI" id="CHEBI:456216"/>
        <dbReference type="EC" id="2.7.11.1"/>
    </reaction>
</comment>
<evidence type="ECO:0000256" key="1">
    <source>
        <dbReference type="ARBA" id="ARBA00012513"/>
    </source>
</evidence>
<keyword evidence="2" id="KW-0723">Serine/threonine-protein kinase</keyword>
<reference evidence="13 14" key="1">
    <citation type="journal article" date="2019" name="Genome Biol. Evol.">
        <title>Insights into the evolution of the New World diploid cottons (Gossypium, subgenus Houzingenia) based on genome sequencing.</title>
        <authorList>
            <person name="Grover C.E."/>
            <person name="Arick M.A. 2nd"/>
            <person name="Thrash A."/>
            <person name="Conover J.L."/>
            <person name="Sanders W.S."/>
            <person name="Peterson D.G."/>
            <person name="Frelichowski J.E."/>
            <person name="Scheffler J.A."/>
            <person name="Scheffler B.E."/>
            <person name="Wendel J.F."/>
        </authorList>
    </citation>
    <scope>NUCLEOTIDE SEQUENCE [LARGE SCALE GENOMIC DNA]</scope>
    <source>
        <strain evidence="13">4</strain>
        <tissue evidence="13">Leaf</tissue>
    </source>
</reference>
<feature type="domain" description="Protein kinase" evidence="12">
    <location>
        <begin position="69"/>
        <end position="318"/>
    </location>
</feature>
<dbReference type="PANTHER" id="PTHR27002">
    <property type="entry name" value="RECEPTOR-LIKE SERINE/THREONINE-PROTEIN KINASE SD1-8"/>
    <property type="match status" value="1"/>
</dbReference>
<dbReference type="InterPro" id="IPR021820">
    <property type="entry name" value="S-locus_recpt_kinase_C"/>
</dbReference>
<name>A0A7J9B038_9ROSI</name>
<organism evidence="13 14">
    <name type="scientific">Gossypium laxum</name>
    <dbReference type="NCBI Taxonomy" id="34288"/>
    <lineage>
        <taxon>Eukaryota</taxon>
        <taxon>Viridiplantae</taxon>
        <taxon>Streptophyta</taxon>
        <taxon>Embryophyta</taxon>
        <taxon>Tracheophyta</taxon>
        <taxon>Spermatophyta</taxon>
        <taxon>Magnoliopsida</taxon>
        <taxon>eudicotyledons</taxon>
        <taxon>Gunneridae</taxon>
        <taxon>Pentapetalae</taxon>
        <taxon>rosids</taxon>
        <taxon>malvids</taxon>
        <taxon>Malvales</taxon>
        <taxon>Malvaceae</taxon>
        <taxon>Malvoideae</taxon>
        <taxon>Gossypium</taxon>
    </lineage>
</organism>
<dbReference type="FunFam" id="3.30.200.20:FF:000951">
    <property type="entry name" value="Uncharacterized protein"/>
    <property type="match status" value="1"/>
</dbReference>
<evidence type="ECO:0000313" key="13">
    <source>
        <dbReference type="EMBL" id="MBA0729701.1"/>
    </source>
</evidence>
<dbReference type="Proteomes" id="UP000593574">
    <property type="component" value="Unassembled WGS sequence"/>
</dbReference>
<keyword evidence="7" id="KW-0067">ATP-binding</keyword>
<evidence type="ECO:0000256" key="2">
    <source>
        <dbReference type="ARBA" id="ARBA00022527"/>
    </source>
</evidence>
<evidence type="ECO:0000256" key="3">
    <source>
        <dbReference type="ARBA" id="ARBA00022679"/>
    </source>
</evidence>
<dbReference type="GO" id="GO:0005524">
    <property type="term" value="F:ATP binding"/>
    <property type="evidence" value="ECO:0007669"/>
    <property type="project" value="UniProtKB-KW"/>
</dbReference>
<dbReference type="PROSITE" id="PS00108">
    <property type="entry name" value="PROTEIN_KINASE_ST"/>
    <property type="match status" value="1"/>
</dbReference>
<keyword evidence="14" id="KW-1185">Reference proteome</keyword>
<dbReference type="EC" id="2.7.11.1" evidence="1"/>
<dbReference type="GO" id="GO:0005886">
    <property type="term" value="C:plasma membrane"/>
    <property type="evidence" value="ECO:0007669"/>
    <property type="project" value="TreeGrafter"/>
</dbReference>
<protein>
    <recommendedName>
        <fullName evidence="1">non-specific serine/threonine protein kinase</fullName>
        <ecNumber evidence="1">2.7.11.1</ecNumber>
    </recommendedName>
</protein>
<evidence type="ECO:0000259" key="12">
    <source>
        <dbReference type="PROSITE" id="PS50011"/>
    </source>
</evidence>
<evidence type="ECO:0000256" key="4">
    <source>
        <dbReference type="ARBA" id="ARBA00022729"/>
    </source>
</evidence>
<keyword evidence="5" id="KW-0547">Nucleotide-binding</keyword>
<keyword evidence="8" id="KW-1015">Disulfide bond</keyword>
<evidence type="ECO:0000313" key="14">
    <source>
        <dbReference type="Proteomes" id="UP000593574"/>
    </source>
</evidence>
<evidence type="ECO:0000256" key="11">
    <source>
        <dbReference type="ARBA" id="ARBA00048679"/>
    </source>
</evidence>
<evidence type="ECO:0000256" key="10">
    <source>
        <dbReference type="ARBA" id="ARBA00047899"/>
    </source>
</evidence>
<proteinExistence type="predicted"/>
<comment type="caution">
    <text evidence="13">The sequence shown here is derived from an EMBL/GenBank/DDBJ whole genome shotgun (WGS) entry which is preliminary data.</text>
</comment>
<comment type="catalytic activity">
    <reaction evidence="10">
        <text>L-threonyl-[protein] + ATP = O-phospho-L-threonyl-[protein] + ADP + H(+)</text>
        <dbReference type="Rhea" id="RHEA:46608"/>
        <dbReference type="Rhea" id="RHEA-COMP:11060"/>
        <dbReference type="Rhea" id="RHEA-COMP:11605"/>
        <dbReference type="ChEBI" id="CHEBI:15378"/>
        <dbReference type="ChEBI" id="CHEBI:30013"/>
        <dbReference type="ChEBI" id="CHEBI:30616"/>
        <dbReference type="ChEBI" id="CHEBI:61977"/>
        <dbReference type="ChEBI" id="CHEBI:456216"/>
        <dbReference type="EC" id="2.7.11.1"/>
    </reaction>
</comment>
<keyword evidence="3" id="KW-0808">Transferase</keyword>
<dbReference type="SUPFAM" id="SSF56112">
    <property type="entry name" value="Protein kinase-like (PK-like)"/>
    <property type="match status" value="1"/>
</dbReference>
<evidence type="ECO:0000256" key="5">
    <source>
        <dbReference type="ARBA" id="ARBA00022741"/>
    </source>
</evidence>
<gene>
    <name evidence="13" type="ORF">Golax_023311</name>
</gene>
<keyword evidence="4" id="KW-0732">Signal</keyword>
<keyword evidence="9" id="KW-0325">Glycoprotein</keyword>
<dbReference type="InterPro" id="IPR001245">
    <property type="entry name" value="Ser-Thr/Tyr_kinase_cat_dom"/>
</dbReference>
<dbReference type="InterPro" id="IPR008271">
    <property type="entry name" value="Ser/Thr_kinase_AS"/>
</dbReference>
<keyword evidence="6" id="KW-0418">Kinase</keyword>
<accession>A0A7J9B038</accession>
<evidence type="ECO:0000256" key="7">
    <source>
        <dbReference type="ARBA" id="ARBA00022840"/>
    </source>
</evidence>
<dbReference type="Pfam" id="PF11883">
    <property type="entry name" value="DUF3403"/>
    <property type="match status" value="1"/>
</dbReference>
<dbReference type="SMART" id="SM00220">
    <property type="entry name" value="S_TKc"/>
    <property type="match status" value="1"/>
</dbReference>
<dbReference type="Gene3D" id="1.10.510.10">
    <property type="entry name" value="Transferase(Phosphotransferase) domain 1"/>
    <property type="match status" value="1"/>
</dbReference>
<dbReference type="InterPro" id="IPR011009">
    <property type="entry name" value="Kinase-like_dom_sf"/>
</dbReference>
<dbReference type="EMBL" id="JABEZV010439255">
    <property type="protein sequence ID" value="MBA0729701.1"/>
    <property type="molecule type" value="Genomic_DNA"/>
</dbReference>